<dbReference type="InParanoid" id="A0A067PHV6"/>
<keyword evidence="5" id="KW-1185">Reference proteome</keyword>
<evidence type="ECO:0000313" key="4">
    <source>
        <dbReference type="EMBL" id="KDQ50051.1"/>
    </source>
</evidence>
<dbReference type="Pfam" id="PF00176">
    <property type="entry name" value="SNF2-rel_dom"/>
    <property type="match status" value="1"/>
</dbReference>
<feature type="domain" description="SNF2 N-terminal" evidence="3">
    <location>
        <begin position="88"/>
        <end position="177"/>
    </location>
</feature>
<dbReference type="EMBL" id="KL197767">
    <property type="protein sequence ID" value="KDQ50051.1"/>
    <property type="molecule type" value="Genomic_DNA"/>
</dbReference>
<keyword evidence="1" id="KW-0547">Nucleotide-binding</keyword>
<dbReference type="Gene3D" id="3.40.50.10810">
    <property type="entry name" value="Tandem AAA-ATPase domain"/>
    <property type="match status" value="1"/>
</dbReference>
<evidence type="ECO:0000313" key="5">
    <source>
        <dbReference type="Proteomes" id="UP000027265"/>
    </source>
</evidence>
<evidence type="ECO:0000256" key="2">
    <source>
        <dbReference type="ARBA" id="ARBA00022840"/>
    </source>
</evidence>
<dbReference type="InterPro" id="IPR038718">
    <property type="entry name" value="SNF2-like_sf"/>
</dbReference>
<dbReference type="GO" id="GO:0005524">
    <property type="term" value="F:ATP binding"/>
    <property type="evidence" value="ECO:0007669"/>
    <property type="project" value="InterPro"/>
</dbReference>
<dbReference type="Proteomes" id="UP000027265">
    <property type="component" value="Unassembled WGS sequence"/>
</dbReference>
<name>A0A067PHV6_9AGAM</name>
<dbReference type="SUPFAM" id="SSF52540">
    <property type="entry name" value="P-loop containing nucleoside triphosphate hydrolases"/>
    <property type="match status" value="1"/>
</dbReference>
<dbReference type="HOGENOM" id="CLU_131285_0_0_1"/>
<dbReference type="OrthoDB" id="3270319at2759"/>
<feature type="non-terminal residue" evidence="4">
    <location>
        <position position="182"/>
    </location>
</feature>
<organism evidence="4 5">
    <name type="scientific">Jaapia argillacea MUCL 33604</name>
    <dbReference type="NCBI Taxonomy" id="933084"/>
    <lineage>
        <taxon>Eukaryota</taxon>
        <taxon>Fungi</taxon>
        <taxon>Dikarya</taxon>
        <taxon>Basidiomycota</taxon>
        <taxon>Agaricomycotina</taxon>
        <taxon>Agaricomycetes</taxon>
        <taxon>Agaricomycetidae</taxon>
        <taxon>Jaapiales</taxon>
        <taxon>Jaapiaceae</taxon>
        <taxon>Jaapia</taxon>
    </lineage>
</organism>
<gene>
    <name evidence="4" type="ORF">JAAARDRAFT_84325</name>
</gene>
<keyword evidence="2" id="KW-0067">ATP-binding</keyword>
<evidence type="ECO:0000259" key="3">
    <source>
        <dbReference type="Pfam" id="PF00176"/>
    </source>
</evidence>
<sequence>EIPEFSFDEDPPLDWSDGVDEELKKKTIPELWSMLGLLEMEGIPGFNRFIDPSGRNPKTDKAWFDCASQEQLEPLQLRWHQLIGLITLLGRVFDGKPLLLMDDVGIGKTIQIVALFATLAFFHDHRLKHGKFPGIFCNKKWAVRTRGSLPDEGALVVVPVGLHKQWYDECNRFLMPGAFHII</sequence>
<dbReference type="InterPro" id="IPR000330">
    <property type="entry name" value="SNF2_N"/>
</dbReference>
<dbReference type="AlphaFoldDB" id="A0A067PHV6"/>
<evidence type="ECO:0000256" key="1">
    <source>
        <dbReference type="ARBA" id="ARBA00022741"/>
    </source>
</evidence>
<dbReference type="InterPro" id="IPR027417">
    <property type="entry name" value="P-loop_NTPase"/>
</dbReference>
<proteinExistence type="predicted"/>
<accession>A0A067PHV6</accession>
<reference evidence="5" key="1">
    <citation type="journal article" date="2014" name="Proc. Natl. Acad. Sci. U.S.A.">
        <title>Extensive sampling of basidiomycete genomes demonstrates inadequacy of the white-rot/brown-rot paradigm for wood decay fungi.</title>
        <authorList>
            <person name="Riley R."/>
            <person name="Salamov A.A."/>
            <person name="Brown D.W."/>
            <person name="Nagy L.G."/>
            <person name="Floudas D."/>
            <person name="Held B.W."/>
            <person name="Levasseur A."/>
            <person name="Lombard V."/>
            <person name="Morin E."/>
            <person name="Otillar R."/>
            <person name="Lindquist E.A."/>
            <person name="Sun H."/>
            <person name="LaButti K.M."/>
            <person name="Schmutz J."/>
            <person name="Jabbour D."/>
            <person name="Luo H."/>
            <person name="Baker S.E."/>
            <person name="Pisabarro A.G."/>
            <person name="Walton J.D."/>
            <person name="Blanchette R.A."/>
            <person name="Henrissat B."/>
            <person name="Martin F."/>
            <person name="Cullen D."/>
            <person name="Hibbett D.S."/>
            <person name="Grigoriev I.V."/>
        </authorList>
    </citation>
    <scope>NUCLEOTIDE SEQUENCE [LARGE SCALE GENOMIC DNA]</scope>
    <source>
        <strain evidence="5">MUCL 33604</strain>
    </source>
</reference>
<protein>
    <recommendedName>
        <fullName evidence="3">SNF2 N-terminal domain-containing protein</fullName>
    </recommendedName>
</protein>
<feature type="non-terminal residue" evidence="4">
    <location>
        <position position="1"/>
    </location>
</feature>